<dbReference type="EMBL" id="JBBVGT010000002">
    <property type="protein sequence ID" value="MFB5945190.1"/>
    <property type="molecule type" value="Genomic_DNA"/>
</dbReference>
<keyword evidence="1" id="KW-0732">Signal</keyword>
<protein>
    <recommendedName>
        <fullName evidence="4">DUF4843 domain-containing protein</fullName>
    </recommendedName>
</protein>
<comment type="caution">
    <text evidence="2">The sequence shown here is derived from an EMBL/GenBank/DDBJ whole genome shotgun (WGS) entry which is preliminary data.</text>
</comment>
<accession>A0ABV5CCC8</accession>
<feature type="chain" id="PRO_5046711845" description="DUF4843 domain-containing protein" evidence="1">
    <location>
        <begin position="21"/>
        <end position="155"/>
    </location>
</feature>
<organism evidence="2 3">
    <name type="scientific">Albibacterium profundi</name>
    <dbReference type="NCBI Taxonomy" id="3134906"/>
    <lineage>
        <taxon>Bacteria</taxon>
        <taxon>Pseudomonadati</taxon>
        <taxon>Bacteroidota</taxon>
        <taxon>Sphingobacteriia</taxon>
        <taxon>Sphingobacteriales</taxon>
        <taxon>Sphingobacteriaceae</taxon>
        <taxon>Albibacterium</taxon>
    </lineage>
</organism>
<evidence type="ECO:0008006" key="4">
    <source>
        <dbReference type="Google" id="ProtNLM"/>
    </source>
</evidence>
<dbReference type="RefSeq" id="WP_375556734.1">
    <property type="nucleotide sequence ID" value="NZ_JBBVGT010000002.1"/>
</dbReference>
<name>A0ABV5CCC8_9SPHI</name>
<dbReference type="Proteomes" id="UP001580928">
    <property type="component" value="Unassembled WGS sequence"/>
</dbReference>
<keyword evidence="3" id="KW-1185">Reference proteome</keyword>
<evidence type="ECO:0000313" key="3">
    <source>
        <dbReference type="Proteomes" id="UP001580928"/>
    </source>
</evidence>
<dbReference type="PROSITE" id="PS51257">
    <property type="entry name" value="PROKAR_LIPOPROTEIN"/>
    <property type="match status" value="1"/>
</dbReference>
<feature type="signal peptide" evidence="1">
    <location>
        <begin position="1"/>
        <end position="20"/>
    </location>
</feature>
<proteinExistence type="predicted"/>
<evidence type="ECO:0000256" key="1">
    <source>
        <dbReference type="SAM" id="SignalP"/>
    </source>
</evidence>
<gene>
    <name evidence="2" type="ORF">WKR92_05045</name>
</gene>
<reference evidence="2 3" key="1">
    <citation type="submission" date="2024-04" db="EMBL/GenBank/DDBJ databases">
        <title>Albibacterium profundi sp. nov., isolated from sediment of the Challenger Deep of Mariana Trench.</title>
        <authorList>
            <person name="Wang Y."/>
        </authorList>
    </citation>
    <scope>NUCLEOTIDE SEQUENCE [LARGE SCALE GENOMIC DNA]</scope>
    <source>
        <strain evidence="2 3">RHL897</strain>
    </source>
</reference>
<sequence>MKKHLLLICSLLLIGFSACDDDDNVQPIENPNTAFVVTLDPGGWERISNSLIAFDIPLQDLTEYYMLQGGVAVALSFDNEQTYDVLPTTFAAQSYSVNYTIGLVTVYIEDPLADDGVTIEAPNSDVTAKVILTTTDYLDYQGLFNSPSLQFKELK</sequence>
<evidence type="ECO:0000313" key="2">
    <source>
        <dbReference type="EMBL" id="MFB5945190.1"/>
    </source>
</evidence>